<evidence type="ECO:0000313" key="2">
    <source>
        <dbReference type="Proteomes" id="UP000504610"/>
    </source>
</evidence>
<reference evidence="3" key="2">
    <citation type="submission" date="2025-08" db="UniProtKB">
        <authorList>
            <consortium name="RefSeq"/>
        </authorList>
    </citation>
    <scope>IDENTIFICATION</scope>
    <source>
        <tissue evidence="3">Leaf</tissue>
    </source>
</reference>
<name>A0A9W3CH00_RAPSA</name>
<feature type="transmembrane region" description="Helical" evidence="1">
    <location>
        <begin position="279"/>
        <end position="298"/>
    </location>
</feature>
<reference evidence="2" key="1">
    <citation type="journal article" date="2019" name="Database">
        <title>The radish genome database (RadishGD): an integrated information resource for radish genomics.</title>
        <authorList>
            <person name="Yu H.J."/>
            <person name="Baek S."/>
            <person name="Lee Y.J."/>
            <person name="Cho A."/>
            <person name="Mun J.H."/>
        </authorList>
    </citation>
    <scope>NUCLEOTIDE SEQUENCE [LARGE SCALE GENOMIC DNA]</scope>
    <source>
        <strain evidence="2">cv. WK10039</strain>
    </source>
</reference>
<gene>
    <name evidence="3" type="primary">LOC108824969</name>
</gene>
<keyword evidence="1" id="KW-1133">Transmembrane helix</keyword>
<dbReference type="InterPro" id="IPR055298">
    <property type="entry name" value="AtLOH3-like"/>
</dbReference>
<keyword evidence="2" id="KW-1185">Reference proteome</keyword>
<organism evidence="2 3">
    <name type="scientific">Raphanus sativus</name>
    <name type="common">Radish</name>
    <name type="synonym">Raphanus raphanistrum var. sativus</name>
    <dbReference type="NCBI Taxonomy" id="3726"/>
    <lineage>
        <taxon>Eukaryota</taxon>
        <taxon>Viridiplantae</taxon>
        <taxon>Streptophyta</taxon>
        <taxon>Embryophyta</taxon>
        <taxon>Tracheophyta</taxon>
        <taxon>Spermatophyta</taxon>
        <taxon>Magnoliopsida</taxon>
        <taxon>eudicotyledons</taxon>
        <taxon>Gunneridae</taxon>
        <taxon>Pentapetalae</taxon>
        <taxon>rosids</taxon>
        <taxon>malvids</taxon>
        <taxon>Brassicales</taxon>
        <taxon>Brassicaceae</taxon>
        <taxon>Brassiceae</taxon>
        <taxon>Raphanus</taxon>
    </lineage>
</organism>
<keyword evidence="1" id="KW-0812">Transmembrane</keyword>
<keyword evidence="1" id="KW-0472">Membrane</keyword>
<dbReference type="AlphaFoldDB" id="A0A9W3CH00"/>
<dbReference type="PANTHER" id="PTHR11697">
    <property type="entry name" value="GENERAL TRANSCRIPTION FACTOR 2-RELATED ZINC FINGER PROTEIN"/>
    <property type="match status" value="1"/>
</dbReference>
<dbReference type="RefSeq" id="XP_056850870.1">
    <property type="nucleotide sequence ID" value="XM_056994890.1"/>
</dbReference>
<dbReference type="OrthoDB" id="6621980at2759"/>
<dbReference type="GeneID" id="108824969"/>
<evidence type="ECO:0000313" key="3">
    <source>
        <dbReference type="RefSeq" id="XP_056850870.1"/>
    </source>
</evidence>
<proteinExistence type="predicted"/>
<protein>
    <submittedName>
        <fullName evidence="3">Uncharacterized protein LOC108824969</fullName>
    </submittedName>
</protein>
<dbReference type="Proteomes" id="UP000504610">
    <property type="component" value="Chromosome 9"/>
</dbReference>
<accession>A0A9W3CH00</accession>
<sequence>MREIQRAIIEKGISSVEIKTGKGLNQESSLPRPGSTRWGSNYKRLLRLVGMFASVDEMLVYVEDEGADLTQRSQANGLLKYIHTFDFVSYLHLMLQILGFTENLSLALQNKDQDILNIVSLVESTKRQLQKFRDDGWDSFVNDVSSFCEKHDTVILKMEDYFIDLRKPRKRPTLPTCITIKSIVFIQYWIWSFKSLMVALTSVVECISLKQQLDIYIDNVREDEKFADLKHLGDLAQPASSAVLFFSDQQQAALHHSVARLQNLNRDMTSQSTTIMPRLRVILLVVLCLIRTTVLVLLHHRRTSNLVPWI</sequence>
<dbReference type="KEGG" id="rsz:108824969"/>
<dbReference type="PANTHER" id="PTHR11697:SF230">
    <property type="entry name" value="ZINC FINGER, MYM DOMAIN CONTAINING 1"/>
    <property type="match status" value="1"/>
</dbReference>
<evidence type="ECO:0000256" key="1">
    <source>
        <dbReference type="SAM" id="Phobius"/>
    </source>
</evidence>